<organism evidence="18 19">
    <name type="scientific">Salibacterium salarium</name>
    <dbReference type="NCBI Taxonomy" id="284579"/>
    <lineage>
        <taxon>Bacteria</taxon>
        <taxon>Bacillati</taxon>
        <taxon>Bacillota</taxon>
        <taxon>Bacilli</taxon>
        <taxon>Bacillales</taxon>
        <taxon>Bacillaceae</taxon>
    </lineage>
</organism>
<proteinExistence type="inferred from homology"/>
<keyword evidence="9 14" id="KW-0540">Nuclease</keyword>
<evidence type="ECO:0000256" key="8">
    <source>
        <dbReference type="ARBA" id="ARBA00022490"/>
    </source>
</evidence>
<dbReference type="GO" id="GO:0003723">
    <property type="term" value="F:RNA binding"/>
    <property type="evidence" value="ECO:0007669"/>
    <property type="project" value="UniProtKB-UniRule"/>
</dbReference>
<keyword evidence="8 14" id="KW-0963">Cytoplasm</keyword>
<dbReference type="NCBIfam" id="NF000594">
    <property type="entry name" value="PRK00015.1-1"/>
    <property type="match status" value="1"/>
</dbReference>
<sequence>MKQETIAVIKQHLFYETPNDEWIASLRLDERKGVQKILTQYDKQIEQHAQLEEAFKASLQFEEQWQAEGCEFIAGVDEVGRGPLAGPVTAAAAILPKNCSFPGLTDSKKLKEERRDYFHALLTEQSLAYKVVHIAADQIDEINIYEASKKAMQQAVEELGVQVDALLVDAMSLPLPLRQLSLTKGDERSASIAAASVLAKVERDRYMKQLAENYPQYGFEKNMGYGTKIHLDALERFGPTPEHRRSFSPVQQCL</sequence>
<keyword evidence="11 14" id="KW-0255">Endonuclease</keyword>
<dbReference type="GO" id="GO:0006298">
    <property type="term" value="P:mismatch repair"/>
    <property type="evidence" value="ECO:0007669"/>
    <property type="project" value="TreeGrafter"/>
</dbReference>
<dbReference type="InterPro" id="IPR024567">
    <property type="entry name" value="RNase_HII/HIII_dom"/>
</dbReference>
<comment type="cofactor">
    <cofactor evidence="14 15">
        <name>Mn(2+)</name>
        <dbReference type="ChEBI" id="CHEBI:29035"/>
    </cofactor>
    <cofactor evidence="14 15">
        <name>Mg(2+)</name>
        <dbReference type="ChEBI" id="CHEBI:18420"/>
    </cofactor>
    <text evidence="14 15">Manganese or magnesium. Binds 1 divalent metal ion per monomer in the absence of substrate. May bind a second metal ion after substrate binding.</text>
</comment>
<dbReference type="OrthoDB" id="9803420at2"/>
<dbReference type="GO" id="GO:0004523">
    <property type="term" value="F:RNA-DNA hybrid ribonuclease activity"/>
    <property type="evidence" value="ECO:0007669"/>
    <property type="project" value="UniProtKB-UniRule"/>
</dbReference>
<feature type="domain" description="RNase H type-2" evidence="17">
    <location>
        <begin position="71"/>
        <end position="254"/>
    </location>
</feature>
<comment type="function">
    <text evidence="3 14 16">Endonuclease that specifically degrades the RNA of RNA-DNA hybrids.</text>
</comment>
<dbReference type="GO" id="GO:0043137">
    <property type="term" value="P:DNA replication, removal of RNA primer"/>
    <property type="evidence" value="ECO:0007669"/>
    <property type="project" value="TreeGrafter"/>
</dbReference>
<dbReference type="Gene3D" id="3.30.420.10">
    <property type="entry name" value="Ribonuclease H-like superfamily/Ribonuclease H"/>
    <property type="match status" value="1"/>
</dbReference>
<evidence type="ECO:0000259" key="17">
    <source>
        <dbReference type="PROSITE" id="PS51975"/>
    </source>
</evidence>
<keyword evidence="12 14" id="KW-0378">Hydrolase</keyword>
<comment type="cofactor">
    <cofactor evidence="2">
        <name>Mg(2+)</name>
        <dbReference type="ChEBI" id="CHEBI:18420"/>
    </cofactor>
</comment>
<comment type="catalytic activity">
    <reaction evidence="1 14 15 16">
        <text>Endonucleolytic cleavage to 5'-phosphomonoester.</text>
        <dbReference type="EC" id="3.1.26.4"/>
    </reaction>
</comment>
<dbReference type="InterPro" id="IPR022898">
    <property type="entry name" value="RNase_HII"/>
</dbReference>
<evidence type="ECO:0000256" key="11">
    <source>
        <dbReference type="ARBA" id="ARBA00022759"/>
    </source>
</evidence>
<dbReference type="InterPro" id="IPR001352">
    <property type="entry name" value="RNase_HII/HIII"/>
</dbReference>
<dbReference type="CDD" id="cd07182">
    <property type="entry name" value="RNase_HII_bacteria_HII_like"/>
    <property type="match status" value="1"/>
</dbReference>
<evidence type="ECO:0000256" key="9">
    <source>
        <dbReference type="ARBA" id="ARBA00022722"/>
    </source>
</evidence>
<protein>
    <recommendedName>
        <fullName evidence="7 14">Ribonuclease HII</fullName>
        <shortName evidence="14">RNase HII</shortName>
        <ecNumber evidence="6 14">3.1.26.4</ecNumber>
    </recommendedName>
</protein>
<comment type="subcellular location">
    <subcellularLocation>
        <location evidence="4 14">Cytoplasm</location>
    </subcellularLocation>
</comment>
<evidence type="ECO:0000256" key="12">
    <source>
        <dbReference type="ARBA" id="ARBA00022801"/>
    </source>
</evidence>
<dbReference type="GO" id="GO:0032299">
    <property type="term" value="C:ribonuclease H2 complex"/>
    <property type="evidence" value="ECO:0007669"/>
    <property type="project" value="TreeGrafter"/>
</dbReference>
<evidence type="ECO:0000256" key="2">
    <source>
        <dbReference type="ARBA" id="ARBA00001946"/>
    </source>
</evidence>
<comment type="similarity">
    <text evidence="5 14 16">Belongs to the RNase HII family.</text>
</comment>
<dbReference type="InterPro" id="IPR036397">
    <property type="entry name" value="RNaseH_sf"/>
</dbReference>
<evidence type="ECO:0000256" key="7">
    <source>
        <dbReference type="ARBA" id="ARBA00019179"/>
    </source>
</evidence>
<dbReference type="GO" id="GO:0005737">
    <property type="term" value="C:cytoplasm"/>
    <property type="evidence" value="ECO:0007669"/>
    <property type="project" value="UniProtKB-SubCell"/>
</dbReference>
<dbReference type="EC" id="3.1.26.4" evidence="6 14"/>
<dbReference type="HAMAP" id="MF_00052_B">
    <property type="entry name" value="RNase_HII_B"/>
    <property type="match status" value="1"/>
</dbReference>
<accession>A0A3R9P535</accession>
<feature type="binding site" evidence="14 15">
    <location>
        <position position="78"/>
    </location>
    <ligand>
        <name>a divalent metal cation</name>
        <dbReference type="ChEBI" id="CHEBI:60240"/>
    </ligand>
</feature>
<comment type="caution">
    <text evidence="18">The sequence shown here is derived from an EMBL/GenBank/DDBJ whole genome shotgun (WGS) entry which is preliminary data.</text>
</comment>
<evidence type="ECO:0000256" key="6">
    <source>
        <dbReference type="ARBA" id="ARBA00012180"/>
    </source>
</evidence>
<dbReference type="AlphaFoldDB" id="A0A3R9P535"/>
<dbReference type="FunFam" id="3.30.420.10:FF:000006">
    <property type="entry name" value="Ribonuclease HII"/>
    <property type="match status" value="1"/>
</dbReference>
<keyword evidence="19" id="KW-1185">Reference proteome</keyword>
<evidence type="ECO:0000256" key="1">
    <source>
        <dbReference type="ARBA" id="ARBA00000077"/>
    </source>
</evidence>
<dbReference type="GO" id="GO:0030145">
    <property type="term" value="F:manganese ion binding"/>
    <property type="evidence" value="ECO:0007669"/>
    <property type="project" value="UniProtKB-UniRule"/>
</dbReference>
<dbReference type="EMBL" id="RBVX01000026">
    <property type="protein sequence ID" value="RSL31325.1"/>
    <property type="molecule type" value="Genomic_DNA"/>
</dbReference>
<evidence type="ECO:0000256" key="3">
    <source>
        <dbReference type="ARBA" id="ARBA00004065"/>
    </source>
</evidence>
<keyword evidence="10 14" id="KW-0479">Metal-binding</keyword>
<dbReference type="Proteomes" id="UP000275076">
    <property type="component" value="Unassembled WGS sequence"/>
</dbReference>
<feature type="binding site" evidence="14 15">
    <location>
        <position position="169"/>
    </location>
    <ligand>
        <name>a divalent metal cation</name>
        <dbReference type="ChEBI" id="CHEBI:60240"/>
    </ligand>
</feature>
<evidence type="ECO:0000256" key="5">
    <source>
        <dbReference type="ARBA" id="ARBA00007383"/>
    </source>
</evidence>
<evidence type="ECO:0000313" key="18">
    <source>
        <dbReference type="EMBL" id="RSL31325.1"/>
    </source>
</evidence>
<evidence type="ECO:0000256" key="15">
    <source>
        <dbReference type="PROSITE-ProRule" id="PRU01319"/>
    </source>
</evidence>
<dbReference type="PANTHER" id="PTHR10954:SF18">
    <property type="entry name" value="RIBONUCLEASE HII"/>
    <property type="match status" value="1"/>
</dbReference>
<keyword evidence="13 14" id="KW-0464">Manganese</keyword>
<evidence type="ECO:0000313" key="19">
    <source>
        <dbReference type="Proteomes" id="UP000275076"/>
    </source>
</evidence>
<dbReference type="InterPro" id="IPR012337">
    <property type="entry name" value="RNaseH-like_sf"/>
</dbReference>
<reference evidence="18 19" key="1">
    <citation type="submission" date="2018-10" db="EMBL/GenBank/DDBJ databases">
        <title>Draft genome sequence of Bacillus salarius IM0101, isolated from a hypersaline soil in Inner Mongolia, China.</title>
        <authorList>
            <person name="Yamprayoonswat W."/>
            <person name="Boonvisut S."/>
            <person name="Jumpathong W."/>
            <person name="Sittihan S."/>
            <person name="Ruangsuj P."/>
            <person name="Wanthongcharoen S."/>
            <person name="Thongpramul N."/>
            <person name="Pimmason S."/>
            <person name="Yu B."/>
            <person name="Yasawong M."/>
        </authorList>
    </citation>
    <scope>NUCLEOTIDE SEQUENCE [LARGE SCALE GENOMIC DNA]</scope>
    <source>
        <strain evidence="18 19">IM0101</strain>
    </source>
</reference>
<feature type="binding site" evidence="14 15">
    <location>
        <position position="77"/>
    </location>
    <ligand>
        <name>a divalent metal cation</name>
        <dbReference type="ChEBI" id="CHEBI:60240"/>
    </ligand>
</feature>
<dbReference type="PROSITE" id="PS51975">
    <property type="entry name" value="RNASE_H_2"/>
    <property type="match status" value="1"/>
</dbReference>
<dbReference type="NCBIfam" id="NF000595">
    <property type="entry name" value="PRK00015.1-3"/>
    <property type="match status" value="1"/>
</dbReference>
<gene>
    <name evidence="14" type="primary">rnhB</name>
    <name evidence="18" type="ORF">D7Z54_21405</name>
</gene>
<dbReference type="Pfam" id="PF01351">
    <property type="entry name" value="RNase_HII"/>
    <property type="match status" value="1"/>
</dbReference>
<evidence type="ECO:0000256" key="4">
    <source>
        <dbReference type="ARBA" id="ARBA00004496"/>
    </source>
</evidence>
<evidence type="ECO:0000256" key="13">
    <source>
        <dbReference type="ARBA" id="ARBA00023211"/>
    </source>
</evidence>
<dbReference type="PANTHER" id="PTHR10954">
    <property type="entry name" value="RIBONUCLEASE H2 SUBUNIT A"/>
    <property type="match status" value="1"/>
</dbReference>
<name>A0A3R9P535_9BACI</name>
<dbReference type="SUPFAM" id="SSF53098">
    <property type="entry name" value="Ribonuclease H-like"/>
    <property type="match status" value="1"/>
</dbReference>
<evidence type="ECO:0000256" key="16">
    <source>
        <dbReference type="RuleBase" id="RU003515"/>
    </source>
</evidence>
<evidence type="ECO:0000256" key="10">
    <source>
        <dbReference type="ARBA" id="ARBA00022723"/>
    </source>
</evidence>
<evidence type="ECO:0000256" key="14">
    <source>
        <dbReference type="HAMAP-Rule" id="MF_00052"/>
    </source>
</evidence>